<dbReference type="InterPro" id="IPR006047">
    <property type="entry name" value="GH13_cat_dom"/>
</dbReference>
<dbReference type="Gene3D" id="3.20.20.80">
    <property type="entry name" value="Glycosidases"/>
    <property type="match status" value="1"/>
</dbReference>
<dbReference type="SUPFAM" id="SSF81296">
    <property type="entry name" value="E set domains"/>
    <property type="match status" value="1"/>
</dbReference>
<dbReference type="Gene3D" id="2.60.120.200">
    <property type="match status" value="1"/>
</dbReference>
<gene>
    <name evidence="6" type="ORF">ESZ91_09465</name>
</gene>
<dbReference type="SUPFAM" id="SSF49899">
    <property type="entry name" value="Concanavalin A-like lectins/glucanases"/>
    <property type="match status" value="1"/>
</dbReference>
<evidence type="ECO:0000256" key="1">
    <source>
        <dbReference type="ARBA" id="ARBA00008061"/>
    </source>
</evidence>
<dbReference type="Pfam" id="PF02903">
    <property type="entry name" value="Alpha-amylase_N"/>
    <property type="match status" value="1"/>
</dbReference>
<comment type="similarity">
    <text evidence="1">Belongs to the glycosyl hydrolase 13 family.</text>
</comment>
<dbReference type="CDD" id="cd02857">
    <property type="entry name" value="E_set_CDase_PDE_N"/>
    <property type="match status" value="1"/>
</dbReference>
<accession>A0A4Q2K8M9</accession>
<evidence type="ECO:0000256" key="2">
    <source>
        <dbReference type="ARBA" id="ARBA00022801"/>
    </source>
</evidence>
<dbReference type="EMBL" id="SDOZ01000003">
    <property type="protein sequence ID" value="RXZ58274.1"/>
    <property type="molecule type" value="Genomic_DNA"/>
</dbReference>
<keyword evidence="4" id="KW-1133">Transmembrane helix</keyword>
<evidence type="ECO:0000256" key="4">
    <source>
        <dbReference type="SAM" id="Phobius"/>
    </source>
</evidence>
<dbReference type="PANTHER" id="PTHR10357">
    <property type="entry name" value="ALPHA-AMYLASE FAMILY MEMBER"/>
    <property type="match status" value="1"/>
</dbReference>
<keyword evidence="2" id="KW-0378">Hydrolase</keyword>
<dbReference type="Pfam" id="PF00128">
    <property type="entry name" value="Alpha-amylase"/>
    <property type="match status" value="1"/>
</dbReference>
<dbReference type="InterPro" id="IPR014756">
    <property type="entry name" value="Ig_E-set"/>
</dbReference>
<organism evidence="6 7">
    <name type="scientific">Candidatus Borkfalkia ceftriaxoniphila</name>
    <dbReference type="NCBI Taxonomy" id="2508949"/>
    <lineage>
        <taxon>Bacteria</taxon>
        <taxon>Bacillati</taxon>
        <taxon>Bacillota</taxon>
        <taxon>Clostridia</taxon>
        <taxon>Christensenellales</taxon>
        <taxon>Christensenellaceae</taxon>
        <taxon>Candidatus Borkfalkia</taxon>
    </lineage>
</organism>
<proteinExistence type="inferred from homology"/>
<dbReference type="SUPFAM" id="SSF51011">
    <property type="entry name" value="Glycosyl hydrolase domain"/>
    <property type="match status" value="1"/>
</dbReference>
<name>A0A4Q2K8M9_9FIRM</name>
<feature type="transmembrane region" description="Helical" evidence="4">
    <location>
        <begin position="49"/>
        <end position="68"/>
    </location>
</feature>
<protein>
    <recommendedName>
        <fullName evidence="5">Glycosyl hydrolase family 13 catalytic domain-containing protein</fullName>
    </recommendedName>
</protein>
<dbReference type="Gene3D" id="2.60.40.10">
    <property type="entry name" value="Immunoglobulins"/>
    <property type="match status" value="1"/>
</dbReference>
<dbReference type="SUPFAM" id="SSF51445">
    <property type="entry name" value="(Trans)glycosidases"/>
    <property type="match status" value="1"/>
</dbReference>
<evidence type="ECO:0000256" key="3">
    <source>
        <dbReference type="ARBA" id="ARBA00023295"/>
    </source>
</evidence>
<evidence type="ECO:0000259" key="5">
    <source>
        <dbReference type="SMART" id="SM00642"/>
    </source>
</evidence>
<dbReference type="GO" id="GO:0004553">
    <property type="term" value="F:hydrolase activity, hydrolyzing O-glycosyl compounds"/>
    <property type="evidence" value="ECO:0007669"/>
    <property type="project" value="InterPro"/>
</dbReference>
<dbReference type="InterPro" id="IPR004185">
    <property type="entry name" value="Glyco_hydro_13_lg-like_dom"/>
</dbReference>
<dbReference type="SMART" id="SM00642">
    <property type="entry name" value="Aamy"/>
    <property type="match status" value="1"/>
</dbReference>
<sequence>MCRAGHHEYSYPADLLVLFKIFFERRSGGSGKRLKEETLLNHSISGKSFWLCLLSCVLFVCAVFLVVGCDKGNKDDGRSDALINEDIVKEDIFHDQGDIYLSDFEPTDSESVTVRLRLRRGNAVSVAVEWTTDLSASGETAEWQRVEMDFEKADVNDYYDYFIGTIPAQKSAYRYHFVVRNNKQTVYYAGREAEVAQKNANGEYQNPFNGFSKDFLLQVNFSTPDWSKGALWYSAMPDSFYNGDPTNDKYGGAISGTPWGAVHSGGLGYFGGDFQGLYEKIDYFKELNCTALFINPVWLANHNAGYGFFDGTLIDSTFGNEQMLKKLSSSLHENNLRLMFDGVFNYFVGNSKYVNSSSLWPTEGKAASDKNSDYYNVFMRDGSGNLITNQFGYVVDFASEDAQKLIYSSPDSIMQYYVTACGVDGWRLDSAILFVASDGRSGTQIIQDMRKYMKEVAPDSLLCLENANEAGMYTDYAADTYWNQRFLKAIEAFMDGKVNKSTINLLSSNLYEAVLGLPRAVAHSSYNMLTNHDMDRILYLMDGDVAKAQSLYLMVMTYMGSPTIFYGEETGTLDADRFFVGMNWDRSTWNYDIFNQIKALGQFRAENEGLFKYGTLRSFGVDENNLLMKYQRSYQGMNILVLLNPAGKVRSGVEVDVHSLEVKNGEKLYDVLSGNSYVVQDGKVKIEIMPYGALLSNKKSQNWAGKWQLSGGEGEVKQIGENSFQVSGNRSAALPIYGNAILSLQSEGKITAFMRADNESGGAYYGAEIEGTKVTVKARETKGGAEKTVATLTVAKGETLSVVRSDVNTFYVETSNGKQASSECYVEMSYEGQCGFYGEGTVRNVTAKTAESQKSTQFEKGSDSMMFTAGETAKAVIADGKLTLKSAESGVYRLTHAPMCDITVKTQMSGSPKKDGDYMGVTVGQSENNFIFAGRAYVSGSVKLVLGQSINGQATIFASIDDVEGELVIQLERLGTYWTARYKTPEETDFNLLAEGLYCNFSDMNAGIVNYGSSEAVFEYFCFGNAVEDGQSVSAHASYGDCNQTSSQSASYSLVQYKIEGGSWQMVNGGFLQNDETAEVTALKNNQGNFKGFRADYSVRIHKGDGNVALRFGADHALRLFPSGKVELLKGSAVLRTLQAGTLPDEPVRIMAIMTDRGILSVYFGTEMKLLLSERVEGYTSGPIFIEGIRVAYEIASMQFQAYTVAHDTAAVTEFVATLDIKSIQQTNILNKAEIGFVFGGSVGCGKNGAFFVGINSKQEAFVEYGGEKLASVDLGSSFKSNVFLTLVVSGGKILLFADHYTGGDSDTFASQPVLEYESDFAHGGLVSLFSANGKFEYRNFKVYGLRLGENYKDTAVFTDRTFS</sequence>
<evidence type="ECO:0000313" key="6">
    <source>
        <dbReference type="EMBL" id="RXZ58274.1"/>
    </source>
</evidence>
<dbReference type="InterPro" id="IPR017853">
    <property type="entry name" value="GH"/>
</dbReference>
<dbReference type="GO" id="GO:0005975">
    <property type="term" value="P:carbohydrate metabolic process"/>
    <property type="evidence" value="ECO:0007669"/>
    <property type="project" value="InterPro"/>
</dbReference>
<dbReference type="Gene3D" id="2.60.40.1180">
    <property type="entry name" value="Golgi alpha-mannosidase II"/>
    <property type="match status" value="1"/>
</dbReference>
<keyword evidence="4" id="KW-0472">Membrane</keyword>
<feature type="domain" description="Glycosyl hydrolase family 13 catalytic" evidence="5">
    <location>
        <begin position="234"/>
        <end position="604"/>
    </location>
</feature>
<keyword evidence="3" id="KW-0326">Glycosidase</keyword>
<dbReference type="InterPro" id="IPR013320">
    <property type="entry name" value="ConA-like_dom_sf"/>
</dbReference>
<dbReference type="Proteomes" id="UP000291269">
    <property type="component" value="Unassembled WGS sequence"/>
</dbReference>
<keyword evidence="4" id="KW-0812">Transmembrane</keyword>
<dbReference type="OrthoDB" id="9805159at2"/>
<dbReference type="InterPro" id="IPR013783">
    <property type="entry name" value="Ig-like_fold"/>
</dbReference>
<comment type="caution">
    <text evidence="6">The sequence shown here is derived from an EMBL/GenBank/DDBJ whole genome shotgun (WGS) entry which is preliminary data.</text>
</comment>
<keyword evidence="7" id="KW-1185">Reference proteome</keyword>
<dbReference type="PANTHER" id="PTHR10357:SF210">
    <property type="entry name" value="MALTODEXTRIN GLUCOSIDASE"/>
    <property type="match status" value="1"/>
</dbReference>
<reference evidence="6 7" key="1">
    <citation type="journal article" date="2019" name="Gut">
        <title>Antibiotics-induced monodominance of a novel gut bacterial order.</title>
        <authorList>
            <person name="Hildebrand F."/>
            <person name="Moitinho-Silva L."/>
            <person name="Blasche S."/>
            <person name="Jahn M.T."/>
            <person name="Gossmann T.I."/>
            <person name="Heuerta-Cepas J."/>
            <person name="Hercog R."/>
            <person name="Luetge M."/>
            <person name="Bahram M."/>
            <person name="Pryszlak A."/>
            <person name="Alves R.J."/>
            <person name="Waszak S.M."/>
            <person name="Zhu A."/>
            <person name="Ye L."/>
            <person name="Costea P.I."/>
            <person name="Aalvink S."/>
            <person name="Belzer C."/>
            <person name="Forslund S.K."/>
            <person name="Sunagawa S."/>
            <person name="Hentschel U."/>
            <person name="Merten C."/>
            <person name="Patil K.R."/>
            <person name="Benes V."/>
            <person name="Bork P."/>
        </authorList>
    </citation>
    <scope>NUCLEOTIDE SEQUENCE [LARGE SCALE GENOMIC DNA]</scope>
    <source>
        <strain evidence="6 7">HDS1380</strain>
    </source>
</reference>
<dbReference type="InterPro" id="IPR013780">
    <property type="entry name" value="Glyco_hydro_b"/>
</dbReference>
<evidence type="ECO:0000313" key="7">
    <source>
        <dbReference type="Proteomes" id="UP000291269"/>
    </source>
</evidence>